<accession>A0A2S1FIN7</accession>
<geneLocation type="plasmid" evidence="1">
    <name>pW5NP1</name>
</geneLocation>
<evidence type="ECO:0000313" key="1">
    <source>
        <dbReference type="EMBL" id="AWD72375.1"/>
    </source>
</evidence>
<gene>
    <name evidence="1" type="ORF">pW5NP1_p006</name>
</gene>
<keyword evidence="1" id="KW-0614">Plasmid</keyword>
<protein>
    <submittedName>
        <fullName evidence="1">Uncharacterized protein</fullName>
    </submittedName>
</protein>
<name>A0A2S1FIN7_9BURK</name>
<proteinExistence type="predicted"/>
<organism evidence="1">
    <name type="scientific">Polaromonas sp. W5N</name>
    <dbReference type="NCBI Taxonomy" id="1840315"/>
    <lineage>
        <taxon>Bacteria</taxon>
        <taxon>Pseudomonadati</taxon>
        <taxon>Pseudomonadota</taxon>
        <taxon>Betaproteobacteria</taxon>
        <taxon>Burkholderiales</taxon>
        <taxon>Comamonadaceae</taxon>
        <taxon>Polaromonas</taxon>
    </lineage>
</organism>
<reference evidence="1" key="1">
    <citation type="submission" date="2018-01" db="EMBL/GenBank/DDBJ databases">
        <title>Plasmids of psychrophilic Polaromonas spp. isolated from Arctic and Antarctic glaciers.</title>
        <authorList>
            <person name="Dziewit L."/>
            <person name="Ciok A."/>
        </authorList>
    </citation>
    <scope>NUCLEOTIDE SEQUENCE</scope>
    <source>
        <plasmid evidence="1">pW5NP1</plasmid>
    </source>
</reference>
<dbReference type="AlphaFoldDB" id="A0A2S1FIN7"/>
<dbReference type="EMBL" id="MG869626">
    <property type="protein sequence ID" value="AWD72375.1"/>
    <property type="molecule type" value="Genomic_DNA"/>
</dbReference>
<sequence length="101" mass="11555">MIKKPQEAQDHAAGGEQMRKIKFGDGRVATASVSVQLLPRSNQKWGYLRFKTDGKTKQFYIGKVSAETLEESLAIGWHLAREKDVLERRGWSWVVPLKKEK</sequence>